<dbReference type="HOGENOM" id="CLU_3075360_0_0_2"/>
<dbReference type="EMBL" id="CP004144">
    <property type="protein sequence ID" value="AGF96934.1"/>
    <property type="molecule type" value="Genomic_DNA"/>
</dbReference>
<evidence type="ECO:0000313" key="1">
    <source>
        <dbReference type="EMBL" id="AGF96934.1"/>
    </source>
</evidence>
<gene>
    <name evidence="1" type="ORF">MmTuc01_1574</name>
</gene>
<reference evidence="1 2" key="1">
    <citation type="journal article" date="2013" name="Genome Announc.">
        <title>Complete Genome of a Methanosarcina mazei Strain Isolated from Sediment Samples from an Amazonian Flooded Area.</title>
        <authorList>
            <person name="Assis das Gracas D."/>
            <person name="Thiago Juca Ramos R."/>
            <person name="Vieira Araujo A.C."/>
            <person name="Zahlouth R."/>
            <person name="Ribeiro Carneiro A."/>
            <person name="Souza Lopes T."/>
            <person name="Azevedo Barauna R."/>
            <person name="Azevedo V."/>
            <person name="Cruz Schneider M.P."/>
            <person name="Pellizari V.H."/>
            <person name="Silva A."/>
        </authorList>
    </citation>
    <scope>NUCLEOTIDE SEQUENCE [LARGE SCALE GENOMIC DNA]</scope>
    <source>
        <strain evidence="1 2">Tuc01</strain>
    </source>
</reference>
<dbReference type="Proteomes" id="UP000011718">
    <property type="component" value="Chromosome"/>
</dbReference>
<dbReference type="BioCyc" id="MMAZ1236903:G139K-1502-MONOMER"/>
<evidence type="ECO:0000313" key="2">
    <source>
        <dbReference type="Proteomes" id="UP000011718"/>
    </source>
</evidence>
<name>M1QJ05_METMZ</name>
<dbReference type="KEGG" id="mmaz:MmTuc01_1574"/>
<sequence length="52" mass="6178">MSELNREEVKRKECRYGCRQDRYHTVVKGCTDSLDTDELDLYRYMIGGMQGK</sequence>
<organism evidence="1 2">
    <name type="scientific">Methanosarcina mazei Tuc01</name>
    <dbReference type="NCBI Taxonomy" id="1236903"/>
    <lineage>
        <taxon>Archaea</taxon>
        <taxon>Methanobacteriati</taxon>
        <taxon>Methanobacteriota</taxon>
        <taxon>Stenosarchaea group</taxon>
        <taxon>Methanomicrobia</taxon>
        <taxon>Methanosarcinales</taxon>
        <taxon>Methanosarcinaceae</taxon>
        <taxon>Methanosarcina</taxon>
    </lineage>
</organism>
<dbReference type="AlphaFoldDB" id="M1QJ05"/>
<proteinExistence type="predicted"/>
<protein>
    <submittedName>
        <fullName evidence="1">Uncharacterized protein</fullName>
    </submittedName>
</protein>
<accession>M1QJ05</accession>